<dbReference type="SMART" id="SM00297">
    <property type="entry name" value="BROMO"/>
    <property type="match status" value="1"/>
</dbReference>
<evidence type="ECO:0000256" key="2">
    <source>
        <dbReference type="PROSITE-ProRule" id="PRU00035"/>
    </source>
</evidence>
<feature type="domain" description="Bromo" evidence="4">
    <location>
        <begin position="217"/>
        <end position="290"/>
    </location>
</feature>
<feature type="compositionally biased region" description="Basic residues" evidence="3">
    <location>
        <begin position="1"/>
        <end position="16"/>
    </location>
</feature>
<evidence type="ECO:0000259" key="4">
    <source>
        <dbReference type="PROSITE" id="PS50014"/>
    </source>
</evidence>
<feature type="compositionally biased region" description="Basic and acidic residues" evidence="3">
    <location>
        <begin position="182"/>
        <end position="197"/>
    </location>
</feature>
<dbReference type="InterPro" id="IPR018359">
    <property type="entry name" value="Bromodomain_CS"/>
</dbReference>
<protein>
    <recommendedName>
        <fullName evidence="4">Bromo domain-containing protein</fullName>
    </recommendedName>
</protein>
<evidence type="ECO:0000313" key="5">
    <source>
        <dbReference type="EMBL" id="KAL3839315.1"/>
    </source>
</evidence>
<keyword evidence="1 2" id="KW-0103">Bromodomain</keyword>
<feature type="region of interest" description="Disordered" evidence="3">
    <location>
        <begin position="1"/>
        <end position="78"/>
    </location>
</feature>
<reference evidence="5 6" key="1">
    <citation type="submission" date="2024-12" db="EMBL/GenBank/DDBJ databases">
        <title>The unique morphological basis and parallel evolutionary history of personate flowers in Penstemon.</title>
        <authorList>
            <person name="Depatie T.H."/>
            <person name="Wessinger C.A."/>
        </authorList>
    </citation>
    <scope>NUCLEOTIDE SEQUENCE [LARGE SCALE GENOMIC DNA]</scope>
    <source>
        <strain evidence="5">WTNN_2</strain>
        <tissue evidence="5">Leaf</tissue>
    </source>
</reference>
<comment type="caution">
    <text evidence="5">The sequence shown here is derived from an EMBL/GenBank/DDBJ whole genome shotgun (WGS) entry which is preliminary data.</text>
</comment>
<dbReference type="PROSITE" id="PS50014">
    <property type="entry name" value="BROMODOMAIN_2"/>
    <property type="match status" value="1"/>
</dbReference>
<feature type="compositionally biased region" description="Acidic residues" evidence="3">
    <location>
        <begin position="36"/>
        <end position="54"/>
    </location>
</feature>
<sequence length="573" mass="63922">MKRKRGNKKGRAKKPKLVATNEVTSNVVSLHTEDNSGVDEFDNEEVNSEMDAETEITPTPSEPTLPEKPSTNNIVGRPIDNVFGRAVYTRVKVRLKTSNNLEAQLTSSDAPAQSDTDKSSQQGVSEKQGVPNEKMEDSTNSPSETNGCVSGNTSKKSMGIKIKSSRGFGSSSMSPCNNIEPCKGDKKEKQDAGLLHQDSRYDEQELKLALEVIRKVMKMDAAGPFNVPVNPVALGIPDYHDVIHTPMDFGTICSNLEKGVRYMNSEDVLKDVQYIWDNCYKYNKKGDYIVDLMERVKKKFTKYWTAVCLFNNQSQEISGVESNAVKDGTPSSQGTATPVDSGALSLKKFHGLKKHKEGCQCAICVMMRRRQERDEIARMMRGPSEDSDDSLGEDIKLEGISHGGSPFGEYASPNPDTDVDMERKGQELKLGHIRNFYGQQRENDMAVVRRGDGFQDLHLNQRSGDENSRQYEAPHIRSGVSISNDDRKEMRMQNEDGGGANDQQKPKEKLDKNQRAKMLENLRYLDNPMLLDLYGTLFADNSKSFWNGSHSLAGYQGANRRSSLHSAISTFMR</sequence>
<dbReference type="SUPFAM" id="SSF47370">
    <property type="entry name" value="Bromodomain"/>
    <property type="match status" value="1"/>
</dbReference>
<feature type="compositionally biased region" description="Polar residues" evidence="3">
    <location>
        <begin position="102"/>
        <end position="125"/>
    </location>
</feature>
<dbReference type="PANTHER" id="PTHR47809">
    <property type="entry name" value="DNA-BINDING BROMODOMAIN-CONTAINING PROTEIN"/>
    <property type="match status" value="1"/>
</dbReference>
<feature type="compositionally biased region" description="Basic and acidic residues" evidence="3">
    <location>
        <begin position="484"/>
        <end position="494"/>
    </location>
</feature>
<feature type="compositionally biased region" description="Low complexity" evidence="3">
    <location>
        <begin position="154"/>
        <end position="174"/>
    </location>
</feature>
<feature type="region of interest" description="Disordered" evidence="3">
    <location>
        <begin position="457"/>
        <end position="511"/>
    </location>
</feature>
<dbReference type="Gene3D" id="1.20.920.10">
    <property type="entry name" value="Bromodomain-like"/>
    <property type="match status" value="1"/>
</dbReference>
<dbReference type="InterPro" id="IPR036427">
    <property type="entry name" value="Bromodomain-like_sf"/>
</dbReference>
<organism evidence="5 6">
    <name type="scientific">Penstemon smallii</name>
    <dbReference type="NCBI Taxonomy" id="265156"/>
    <lineage>
        <taxon>Eukaryota</taxon>
        <taxon>Viridiplantae</taxon>
        <taxon>Streptophyta</taxon>
        <taxon>Embryophyta</taxon>
        <taxon>Tracheophyta</taxon>
        <taxon>Spermatophyta</taxon>
        <taxon>Magnoliopsida</taxon>
        <taxon>eudicotyledons</taxon>
        <taxon>Gunneridae</taxon>
        <taxon>Pentapetalae</taxon>
        <taxon>asterids</taxon>
        <taxon>lamiids</taxon>
        <taxon>Lamiales</taxon>
        <taxon>Plantaginaceae</taxon>
        <taxon>Cheloneae</taxon>
        <taxon>Penstemon</taxon>
    </lineage>
</organism>
<dbReference type="InterPro" id="IPR001487">
    <property type="entry name" value="Bromodomain"/>
</dbReference>
<dbReference type="PANTHER" id="PTHR47809:SF2">
    <property type="entry name" value="DNA-BINDING BROMODOMAIN-CONTAINING PROTEIN"/>
    <property type="match status" value="1"/>
</dbReference>
<proteinExistence type="predicted"/>
<gene>
    <name evidence="5" type="ORF">ACJIZ3_023906</name>
</gene>
<feature type="compositionally biased region" description="Basic and acidic residues" evidence="3">
    <location>
        <begin position="463"/>
        <end position="475"/>
    </location>
</feature>
<dbReference type="Pfam" id="PF00439">
    <property type="entry name" value="Bromodomain"/>
    <property type="match status" value="1"/>
</dbReference>
<evidence type="ECO:0000256" key="1">
    <source>
        <dbReference type="ARBA" id="ARBA00023117"/>
    </source>
</evidence>
<accession>A0ABD3TQI5</accession>
<dbReference type="PROSITE" id="PS00633">
    <property type="entry name" value="BROMODOMAIN_1"/>
    <property type="match status" value="1"/>
</dbReference>
<dbReference type="Proteomes" id="UP001634393">
    <property type="component" value="Unassembled WGS sequence"/>
</dbReference>
<dbReference type="PRINTS" id="PR00503">
    <property type="entry name" value="BROMODOMAIN"/>
</dbReference>
<feature type="compositionally biased region" description="Polar residues" evidence="3">
    <location>
        <begin position="138"/>
        <end position="153"/>
    </location>
</feature>
<feature type="compositionally biased region" description="Low complexity" evidence="3">
    <location>
        <begin position="55"/>
        <end position="71"/>
    </location>
</feature>
<feature type="region of interest" description="Disordered" evidence="3">
    <location>
        <begin position="102"/>
        <end position="197"/>
    </location>
</feature>
<keyword evidence="6" id="KW-1185">Reference proteome</keyword>
<name>A0ABD3TQI5_9LAMI</name>
<dbReference type="EMBL" id="JBJXBP010000003">
    <property type="protein sequence ID" value="KAL3839315.1"/>
    <property type="molecule type" value="Genomic_DNA"/>
</dbReference>
<evidence type="ECO:0000256" key="3">
    <source>
        <dbReference type="SAM" id="MobiDB-lite"/>
    </source>
</evidence>
<evidence type="ECO:0000313" key="6">
    <source>
        <dbReference type="Proteomes" id="UP001634393"/>
    </source>
</evidence>
<dbReference type="AlphaFoldDB" id="A0ABD3TQI5"/>